<reference evidence="3 4" key="1">
    <citation type="journal article" date="2013" name="BMC Genomics">
        <title>Genome sequencing and comparative genomics of honey bee microsporidia, Nosema apis reveal novel insights into host-parasite interactions.</title>
        <authorList>
            <person name="Chen Yp."/>
            <person name="Pettis J.S."/>
            <person name="Zhao Y."/>
            <person name="Liu X."/>
            <person name="Tallon L.J."/>
            <person name="Sadzewicz L.D."/>
            <person name="Li R."/>
            <person name="Zheng H."/>
            <person name="Huang S."/>
            <person name="Zhang X."/>
            <person name="Hamilton M.C."/>
            <person name="Pernal S.F."/>
            <person name="Melathopoulos A.P."/>
            <person name="Yan X."/>
            <person name="Evans J.D."/>
        </authorList>
    </citation>
    <scope>NUCLEOTIDE SEQUENCE [LARGE SCALE GENOMIC DNA]</scope>
    <source>
        <strain evidence="3 4">BRL 01</strain>
    </source>
</reference>
<gene>
    <name evidence="3" type="ORF">NAPIS_ORF02138</name>
</gene>
<sequence>MQLQNPITTVTVTRTILKNENQVGVNIDINKKKDNKIKPNVKSSNLIGSGTSSNGNNNKPISNIAQQNSSKSNNSSNMKNSSNGSSVKSGSSQSGPISNLETSGGGGSKNGSSAKSGSSQSGPISNLGTSGGGSSKNGSSAKSGSSQNGPISNLGTNGGGGSKNSSSGASKTSGSSNGSSALKTNNNANFNNASNPVNNVQGGTKSTGTSSTQSQNANTSKNTGSMGASNSQGSKAGGNSSGGGGNLNITSDQIIEAMTKSNYQPNPEFVDAIVKVVNEEFNDLNEAAMFIAQTGHESGGFQYIEEIDCAGSNKCAEQYGGSGGAPGKSYHGRGFIQLSWPENYKEAGEAIGEDIFDNPEKVAEDPELGAKVSAWFWKNKVASAPGVSDNQFGATTKAINGSLECTGSNLEKSQNRYKIYKDVAEILGVENLASEEGCY</sequence>
<dbReference type="PANTHER" id="PTHR22595:SF192">
    <property type="entry name" value="CHITIN-BINDING TYPE-1 DOMAIN-CONTAINING PROTEIN"/>
    <property type="match status" value="1"/>
</dbReference>
<feature type="compositionally biased region" description="Low complexity" evidence="1">
    <location>
        <begin position="163"/>
        <end position="234"/>
    </location>
</feature>
<dbReference type="InterPro" id="IPR000726">
    <property type="entry name" value="Glyco_hydro_19_cat"/>
</dbReference>
<dbReference type="PANTHER" id="PTHR22595">
    <property type="entry name" value="CHITINASE-RELATED"/>
    <property type="match status" value="1"/>
</dbReference>
<dbReference type="CDD" id="cd00325">
    <property type="entry name" value="chitinase_GH19"/>
    <property type="match status" value="1"/>
</dbReference>
<dbReference type="EMBL" id="KE647309">
    <property type="protein sequence ID" value="EQB60308.1"/>
    <property type="molecule type" value="Genomic_DNA"/>
</dbReference>
<feature type="domain" description="Glycoside hydrolase family 19 catalytic" evidence="2">
    <location>
        <begin position="291"/>
        <end position="431"/>
    </location>
</feature>
<feature type="region of interest" description="Disordered" evidence="1">
    <location>
        <begin position="36"/>
        <end position="247"/>
    </location>
</feature>
<dbReference type="Pfam" id="PF00182">
    <property type="entry name" value="Glyco_hydro_19"/>
    <property type="match status" value="1"/>
</dbReference>
<organism evidence="3 4">
    <name type="scientific">Vairimorpha apis BRL 01</name>
    <dbReference type="NCBI Taxonomy" id="1037528"/>
    <lineage>
        <taxon>Eukaryota</taxon>
        <taxon>Fungi</taxon>
        <taxon>Fungi incertae sedis</taxon>
        <taxon>Microsporidia</taxon>
        <taxon>Nosematidae</taxon>
        <taxon>Vairimorpha</taxon>
    </lineage>
</organism>
<proteinExistence type="predicted"/>
<dbReference type="AlphaFoldDB" id="T0L6L5"/>
<dbReference type="GO" id="GO:0006032">
    <property type="term" value="P:chitin catabolic process"/>
    <property type="evidence" value="ECO:0007669"/>
    <property type="project" value="InterPro"/>
</dbReference>
<evidence type="ECO:0000259" key="2">
    <source>
        <dbReference type="Pfam" id="PF00182"/>
    </source>
</evidence>
<dbReference type="Proteomes" id="UP000053780">
    <property type="component" value="Unassembled WGS sequence"/>
</dbReference>
<dbReference type="VEuPathDB" id="MicrosporidiaDB:NAPIS_ORF02138"/>
<evidence type="ECO:0000256" key="1">
    <source>
        <dbReference type="SAM" id="MobiDB-lite"/>
    </source>
</evidence>
<feature type="compositionally biased region" description="Low complexity" evidence="1">
    <location>
        <begin position="136"/>
        <end position="155"/>
    </location>
</feature>
<keyword evidence="4" id="KW-1185">Reference proteome</keyword>
<dbReference type="HOGENOM" id="CLU_032939_0_0_1"/>
<feature type="compositionally biased region" description="Gly residues" evidence="1">
    <location>
        <begin position="235"/>
        <end position="246"/>
    </location>
</feature>
<dbReference type="Gene3D" id="1.10.530.10">
    <property type="match status" value="1"/>
</dbReference>
<feature type="compositionally biased region" description="Low complexity" evidence="1">
    <location>
        <begin position="110"/>
        <end position="128"/>
    </location>
</feature>
<dbReference type="InterPro" id="IPR023346">
    <property type="entry name" value="Lysozyme-like_dom_sf"/>
</dbReference>
<dbReference type="GO" id="GO:0004568">
    <property type="term" value="F:chitinase activity"/>
    <property type="evidence" value="ECO:0007669"/>
    <property type="project" value="InterPro"/>
</dbReference>
<evidence type="ECO:0000313" key="4">
    <source>
        <dbReference type="Proteomes" id="UP000053780"/>
    </source>
</evidence>
<protein>
    <submittedName>
        <fullName evidence="3">Class iv chitinase</fullName>
    </submittedName>
</protein>
<name>T0L6L5_9MICR</name>
<accession>T0L6L5</accession>
<dbReference type="GO" id="GO:0016998">
    <property type="term" value="P:cell wall macromolecule catabolic process"/>
    <property type="evidence" value="ECO:0007669"/>
    <property type="project" value="InterPro"/>
</dbReference>
<feature type="compositionally biased region" description="Low complexity" evidence="1">
    <location>
        <begin position="43"/>
        <end position="99"/>
    </location>
</feature>
<dbReference type="SUPFAM" id="SSF53955">
    <property type="entry name" value="Lysozyme-like"/>
    <property type="match status" value="1"/>
</dbReference>
<evidence type="ECO:0000313" key="3">
    <source>
        <dbReference type="EMBL" id="EQB60308.1"/>
    </source>
</evidence>
<dbReference type="OrthoDB" id="5985073at2759"/>